<dbReference type="Gene3D" id="3.30.700.10">
    <property type="entry name" value="Glycoprotein, Type 4 Pilin"/>
    <property type="match status" value="1"/>
</dbReference>
<dbReference type="Pfam" id="PF07963">
    <property type="entry name" value="N_methyl"/>
    <property type="match status" value="1"/>
</dbReference>
<sequence length="170" mass="18519">MEAIIKMGSKIKLMIRITNSRFYNKKGFTLIEMLIVISIIGILASIVLVGLGAFRSRGRDTRRIADLREAQGALELYYTKFQQYPSSGLNSWGTMSQAIINGGVGVNTVSNDPLSPAKTYVYGASSDQQQYVLMATLEEASHPGLKDDVDGTVFGVNCGDAPQGNYCVRL</sequence>
<evidence type="ECO:0000256" key="6">
    <source>
        <dbReference type="SAM" id="Phobius"/>
    </source>
</evidence>
<dbReference type="GO" id="GO:0015628">
    <property type="term" value="P:protein secretion by the type II secretion system"/>
    <property type="evidence" value="ECO:0007669"/>
    <property type="project" value="InterPro"/>
</dbReference>
<name>A0A1G1ZT33_9BACT</name>
<accession>A0A1G1ZT33</accession>
<dbReference type="Proteomes" id="UP000177690">
    <property type="component" value="Unassembled WGS sequence"/>
</dbReference>
<keyword evidence="5 6" id="KW-0472">Membrane</keyword>
<dbReference type="GO" id="GO:0016020">
    <property type="term" value="C:membrane"/>
    <property type="evidence" value="ECO:0007669"/>
    <property type="project" value="UniProtKB-SubCell"/>
</dbReference>
<proteinExistence type="predicted"/>
<dbReference type="SUPFAM" id="SSF54523">
    <property type="entry name" value="Pili subunits"/>
    <property type="match status" value="1"/>
</dbReference>
<evidence type="ECO:0000313" key="8">
    <source>
        <dbReference type="Proteomes" id="UP000177690"/>
    </source>
</evidence>
<keyword evidence="2" id="KW-0488">Methylation</keyword>
<dbReference type="STRING" id="1798409.A3I24_03325"/>
<dbReference type="GO" id="GO:0015627">
    <property type="term" value="C:type II protein secretion system complex"/>
    <property type="evidence" value="ECO:0007669"/>
    <property type="project" value="InterPro"/>
</dbReference>
<protein>
    <recommendedName>
        <fullName evidence="9">Type II secretion system protein GspG C-terminal domain-containing protein</fullName>
    </recommendedName>
</protein>
<dbReference type="NCBIfam" id="TIGR02532">
    <property type="entry name" value="IV_pilin_GFxxxE"/>
    <property type="match status" value="1"/>
</dbReference>
<dbReference type="PRINTS" id="PR00813">
    <property type="entry name" value="BCTERIALGSPG"/>
</dbReference>
<evidence type="ECO:0000256" key="4">
    <source>
        <dbReference type="ARBA" id="ARBA00022989"/>
    </source>
</evidence>
<organism evidence="7 8">
    <name type="scientific">Candidatus Harrisonbacteria bacterium RIFCSPLOWO2_02_FULL_41_13b</name>
    <dbReference type="NCBI Taxonomy" id="1798409"/>
    <lineage>
        <taxon>Bacteria</taxon>
        <taxon>Candidatus Harrisoniibacteriota</taxon>
    </lineage>
</organism>
<dbReference type="PROSITE" id="PS00409">
    <property type="entry name" value="PROKAR_NTER_METHYL"/>
    <property type="match status" value="1"/>
</dbReference>
<dbReference type="PANTHER" id="PTHR30093">
    <property type="entry name" value="GENERAL SECRETION PATHWAY PROTEIN G"/>
    <property type="match status" value="1"/>
</dbReference>
<evidence type="ECO:0000256" key="5">
    <source>
        <dbReference type="ARBA" id="ARBA00023136"/>
    </source>
</evidence>
<gene>
    <name evidence="7" type="ORF">A3I24_03325</name>
</gene>
<dbReference type="InterPro" id="IPR012902">
    <property type="entry name" value="N_methyl_site"/>
</dbReference>
<dbReference type="InterPro" id="IPR045584">
    <property type="entry name" value="Pilin-like"/>
</dbReference>
<evidence type="ECO:0000256" key="2">
    <source>
        <dbReference type="ARBA" id="ARBA00022481"/>
    </source>
</evidence>
<dbReference type="InterPro" id="IPR000983">
    <property type="entry name" value="Bac_GSPG_pilin"/>
</dbReference>
<feature type="transmembrane region" description="Helical" evidence="6">
    <location>
        <begin position="30"/>
        <end position="54"/>
    </location>
</feature>
<evidence type="ECO:0000256" key="1">
    <source>
        <dbReference type="ARBA" id="ARBA00004167"/>
    </source>
</evidence>
<evidence type="ECO:0008006" key="9">
    <source>
        <dbReference type="Google" id="ProtNLM"/>
    </source>
</evidence>
<dbReference type="EMBL" id="MHJL01000019">
    <property type="protein sequence ID" value="OGY67635.1"/>
    <property type="molecule type" value="Genomic_DNA"/>
</dbReference>
<reference evidence="7 8" key="1">
    <citation type="journal article" date="2016" name="Nat. Commun.">
        <title>Thousands of microbial genomes shed light on interconnected biogeochemical processes in an aquifer system.</title>
        <authorList>
            <person name="Anantharaman K."/>
            <person name="Brown C.T."/>
            <person name="Hug L.A."/>
            <person name="Sharon I."/>
            <person name="Castelle C.J."/>
            <person name="Probst A.J."/>
            <person name="Thomas B.C."/>
            <person name="Singh A."/>
            <person name="Wilkins M.J."/>
            <person name="Karaoz U."/>
            <person name="Brodie E.L."/>
            <person name="Williams K.H."/>
            <person name="Hubbard S.S."/>
            <person name="Banfield J.F."/>
        </authorList>
    </citation>
    <scope>NUCLEOTIDE SEQUENCE [LARGE SCALE GENOMIC DNA]</scope>
</reference>
<dbReference type="AlphaFoldDB" id="A0A1G1ZT33"/>
<evidence type="ECO:0000313" key="7">
    <source>
        <dbReference type="EMBL" id="OGY67635.1"/>
    </source>
</evidence>
<comment type="subcellular location">
    <subcellularLocation>
        <location evidence="1">Membrane</location>
        <topology evidence="1">Single-pass membrane protein</topology>
    </subcellularLocation>
</comment>
<dbReference type="PANTHER" id="PTHR30093:SF44">
    <property type="entry name" value="TYPE II SECRETION SYSTEM CORE PROTEIN G"/>
    <property type="match status" value="1"/>
</dbReference>
<evidence type="ECO:0000256" key="3">
    <source>
        <dbReference type="ARBA" id="ARBA00022692"/>
    </source>
</evidence>
<keyword evidence="4 6" id="KW-1133">Transmembrane helix</keyword>
<comment type="caution">
    <text evidence="7">The sequence shown here is derived from an EMBL/GenBank/DDBJ whole genome shotgun (WGS) entry which is preliminary data.</text>
</comment>
<keyword evidence="3 6" id="KW-0812">Transmembrane</keyword>